<evidence type="ECO:0000256" key="3">
    <source>
        <dbReference type="ARBA" id="ARBA00022989"/>
    </source>
</evidence>
<comment type="subcellular location">
    <subcellularLocation>
        <location evidence="1">Membrane</location>
        <topology evidence="1">Multi-pass membrane protein</topology>
    </subcellularLocation>
</comment>
<dbReference type="Pfam" id="PF04103">
    <property type="entry name" value="CD20"/>
    <property type="match status" value="1"/>
</dbReference>
<evidence type="ECO:0000313" key="8">
    <source>
        <dbReference type="RefSeq" id="XP_032832360.1"/>
    </source>
</evidence>
<keyword evidence="2 6" id="KW-0812">Transmembrane</keyword>
<feature type="compositionally biased region" description="Gly residues" evidence="5">
    <location>
        <begin position="312"/>
        <end position="323"/>
    </location>
</feature>
<feature type="region of interest" description="Disordered" evidence="5">
    <location>
        <begin position="51"/>
        <end position="75"/>
    </location>
</feature>
<evidence type="ECO:0000313" key="7">
    <source>
        <dbReference type="Proteomes" id="UP001318040"/>
    </source>
</evidence>
<gene>
    <name evidence="8" type="primary">LOC116955408</name>
</gene>
<feature type="transmembrane region" description="Helical" evidence="6">
    <location>
        <begin position="93"/>
        <end position="117"/>
    </location>
</feature>
<feature type="compositionally biased region" description="Polar residues" evidence="5">
    <location>
        <begin position="292"/>
        <end position="305"/>
    </location>
</feature>
<feature type="region of interest" description="Disordered" evidence="5">
    <location>
        <begin position="275"/>
        <end position="323"/>
    </location>
</feature>
<evidence type="ECO:0000256" key="1">
    <source>
        <dbReference type="ARBA" id="ARBA00004141"/>
    </source>
</evidence>
<organism evidence="7 8">
    <name type="scientific">Petromyzon marinus</name>
    <name type="common">Sea lamprey</name>
    <dbReference type="NCBI Taxonomy" id="7757"/>
    <lineage>
        <taxon>Eukaryota</taxon>
        <taxon>Metazoa</taxon>
        <taxon>Chordata</taxon>
        <taxon>Craniata</taxon>
        <taxon>Vertebrata</taxon>
        <taxon>Cyclostomata</taxon>
        <taxon>Hyperoartia</taxon>
        <taxon>Petromyzontiformes</taxon>
        <taxon>Petromyzontidae</taxon>
        <taxon>Petromyzon</taxon>
    </lineage>
</organism>
<dbReference type="AlphaFoldDB" id="A0AAJ7U9R1"/>
<dbReference type="RefSeq" id="XP_032832360.1">
    <property type="nucleotide sequence ID" value="XM_032976469.1"/>
</dbReference>
<accession>A0AAJ7U9R1</accession>
<feature type="transmembrane region" description="Helical" evidence="6">
    <location>
        <begin position="129"/>
        <end position="149"/>
    </location>
</feature>
<feature type="transmembrane region" description="Helical" evidence="6">
    <location>
        <begin position="215"/>
        <end position="236"/>
    </location>
</feature>
<name>A0AAJ7U9R1_PETMA</name>
<dbReference type="GO" id="GO:0016020">
    <property type="term" value="C:membrane"/>
    <property type="evidence" value="ECO:0007669"/>
    <property type="project" value="UniProtKB-SubCell"/>
</dbReference>
<evidence type="ECO:0000256" key="2">
    <source>
        <dbReference type="ARBA" id="ARBA00022692"/>
    </source>
</evidence>
<dbReference type="InterPro" id="IPR007237">
    <property type="entry name" value="CD20-like"/>
</dbReference>
<proteinExistence type="predicted"/>
<evidence type="ECO:0000256" key="5">
    <source>
        <dbReference type="SAM" id="MobiDB-lite"/>
    </source>
</evidence>
<dbReference type="KEGG" id="pmrn:116955408"/>
<keyword evidence="7" id="KW-1185">Reference proteome</keyword>
<feature type="transmembrane region" description="Helical" evidence="6">
    <location>
        <begin position="155"/>
        <end position="179"/>
    </location>
</feature>
<evidence type="ECO:0000256" key="6">
    <source>
        <dbReference type="SAM" id="Phobius"/>
    </source>
</evidence>
<evidence type="ECO:0000256" key="4">
    <source>
        <dbReference type="ARBA" id="ARBA00023136"/>
    </source>
</evidence>
<reference evidence="8" key="1">
    <citation type="submission" date="2025-08" db="UniProtKB">
        <authorList>
            <consortium name="RefSeq"/>
        </authorList>
    </citation>
    <scope>IDENTIFICATION</scope>
    <source>
        <tissue evidence="8">Sperm</tissue>
    </source>
</reference>
<protein>
    <submittedName>
        <fullName evidence="8">Uncharacterized protein LOC116955408 isoform X1</fullName>
    </submittedName>
</protein>
<dbReference type="Proteomes" id="UP001318040">
    <property type="component" value="Chromosome 59"/>
</dbReference>
<sequence>MSVWRVNIATGETKAAGRAAGRSPPCAVPAFIGNQKEEMAARLPDVTEQAMARDEGAGRPGRRKDLGGFTDSAESATTATSATPVYFLLHSPVALALGVVQLVLACAVLALGFVDMAMRRQTALVQTRIPIVAGALLAVPGVLALSAGFNKNINVVLAWLLGSLSAAAACLAVFIYAALTLHFSRDELAYIHSSMDIFVFNEYTAHDQLARGANAALLVTALLSMGFCGYAAWFAIRCLRHSWAPPHGVCCSCLEVELELGAVALLDEDEDDDDSFLHTELSDLSPDPGESARTSFSTSVLVQQNPDDDVGGDGGDGVGKSVG</sequence>
<keyword evidence="4 6" id="KW-0472">Membrane</keyword>
<keyword evidence="3 6" id="KW-1133">Transmembrane helix</keyword>